<evidence type="ECO:0000313" key="4">
    <source>
        <dbReference type="EMBL" id="RJP84471.1"/>
    </source>
</evidence>
<dbReference type="Pfam" id="PF19263">
    <property type="entry name" value="DUF5906"/>
    <property type="match status" value="1"/>
</dbReference>
<keyword evidence="1" id="KW-0547">Nucleotide-binding</keyword>
<dbReference type="InterPro" id="IPR045455">
    <property type="entry name" value="NrS-1_pol-like_helicase"/>
</dbReference>
<dbReference type="NCBIfam" id="TIGR01613">
    <property type="entry name" value="primase_Cterm"/>
    <property type="match status" value="1"/>
</dbReference>
<keyword evidence="2" id="KW-0067">ATP-binding</keyword>
<dbReference type="RefSeq" id="WP_259391114.1">
    <property type="nucleotide sequence ID" value="NZ_PTQV01000003.1"/>
</dbReference>
<feature type="non-terminal residue" evidence="4">
    <location>
        <position position="1"/>
    </location>
</feature>
<dbReference type="EMBL" id="PTQV01000003">
    <property type="protein sequence ID" value="RJP84471.1"/>
    <property type="molecule type" value="Genomic_DNA"/>
</dbReference>
<evidence type="ECO:0000256" key="1">
    <source>
        <dbReference type="ARBA" id="ARBA00022741"/>
    </source>
</evidence>
<gene>
    <name evidence="4" type="ORF">C5O68_01105</name>
</gene>
<feature type="domain" description="SF3 helicase" evidence="3">
    <location>
        <begin position="7"/>
        <end position="161"/>
    </location>
</feature>
<organism evidence="4 5">
    <name type="scientific">Streptococcus pseudopneumoniae</name>
    <dbReference type="NCBI Taxonomy" id="257758"/>
    <lineage>
        <taxon>Bacteria</taxon>
        <taxon>Bacillati</taxon>
        <taxon>Bacillota</taxon>
        <taxon>Bacilli</taxon>
        <taxon>Lactobacillales</taxon>
        <taxon>Streptococcaceae</taxon>
        <taxon>Streptococcus</taxon>
    </lineage>
</organism>
<dbReference type="PROSITE" id="PS51206">
    <property type="entry name" value="SF3_HELICASE_1"/>
    <property type="match status" value="1"/>
</dbReference>
<proteinExistence type="predicted"/>
<protein>
    <submittedName>
        <fullName evidence="4">DNA primase</fullName>
    </submittedName>
</protein>
<dbReference type="InterPro" id="IPR014015">
    <property type="entry name" value="Helicase_SF3_DNA-vir"/>
</dbReference>
<dbReference type="AlphaFoldDB" id="A0A3A4SGE8"/>
<dbReference type="Gene3D" id="3.40.50.300">
    <property type="entry name" value="P-loop containing nucleotide triphosphate hydrolases"/>
    <property type="match status" value="1"/>
</dbReference>
<accession>A0A3A4SGE8</accession>
<dbReference type="InterPro" id="IPR006500">
    <property type="entry name" value="Helicase_put_C_phage/plasmid"/>
</dbReference>
<comment type="caution">
    <text evidence="4">The sequence shown here is derived from an EMBL/GenBank/DDBJ whole genome shotgun (WGS) entry which is preliminary data.</text>
</comment>
<dbReference type="Proteomes" id="UP000266144">
    <property type="component" value="Unassembled WGS sequence"/>
</dbReference>
<name>A0A3A4SGE8_9STRE</name>
<dbReference type="SUPFAM" id="SSF52540">
    <property type="entry name" value="P-loop containing nucleoside triphosphate hydrolases"/>
    <property type="match status" value="1"/>
</dbReference>
<dbReference type="GO" id="GO:0005524">
    <property type="term" value="F:ATP binding"/>
    <property type="evidence" value="ECO:0007669"/>
    <property type="project" value="UniProtKB-KW"/>
</dbReference>
<reference evidence="5" key="1">
    <citation type="submission" date="2018-02" db="EMBL/GenBank/DDBJ databases">
        <authorList>
            <person name="Handem S."/>
        </authorList>
    </citation>
    <scope>NUCLEOTIDE SEQUENCE [LARGE SCALE GENOMIC DNA]</scope>
    <source>
        <strain evidence="5">Spain939</strain>
    </source>
</reference>
<evidence type="ECO:0000256" key="2">
    <source>
        <dbReference type="ARBA" id="ARBA00022840"/>
    </source>
</evidence>
<sequence>IACNDSELVTLFWQIILEAINSNHTRNKFAIFYGDGNNGKGTFQRFLINLIGESNISALKPAQFAEKHNLETLVGKVCNIGDEAPNEYLKNPSDLMSITSGDTVLVNPKGRPAFEATFKLFNIFSGNYIPNGGNKTKGWYRRIMIVPFNADFNGEKEKPWIKNEFLANDEVLEYALYKAINQEPFTHFIEPKAVKGLLEEYQEENDYLLSWVKHEYMERGWHELDVVPVFILTRTLKHYAEDMGIAKPNVYGAGKDTIRHLQQLTPNKYQLKKARVRIEDYDKLDPYGFERQKLGRVNHAVTKTE</sequence>
<dbReference type="InterPro" id="IPR027417">
    <property type="entry name" value="P-loop_NTPase"/>
</dbReference>
<evidence type="ECO:0000259" key="3">
    <source>
        <dbReference type="PROSITE" id="PS51206"/>
    </source>
</evidence>
<evidence type="ECO:0000313" key="5">
    <source>
        <dbReference type="Proteomes" id="UP000266144"/>
    </source>
</evidence>